<proteinExistence type="predicted"/>
<feature type="transmembrane region" description="Helical" evidence="1">
    <location>
        <begin position="6"/>
        <end position="28"/>
    </location>
</feature>
<organism evidence="2 3">
    <name type="scientific">Amycolatopsis endophytica</name>
    <dbReference type="NCBI Taxonomy" id="860233"/>
    <lineage>
        <taxon>Bacteria</taxon>
        <taxon>Bacillati</taxon>
        <taxon>Actinomycetota</taxon>
        <taxon>Actinomycetes</taxon>
        <taxon>Pseudonocardiales</taxon>
        <taxon>Pseudonocardiaceae</taxon>
        <taxon>Amycolatopsis</taxon>
    </lineage>
</organism>
<gene>
    <name evidence="2" type="ORF">HNR02_006538</name>
</gene>
<dbReference type="EMBL" id="JACCFK010000002">
    <property type="protein sequence ID" value="NYI93163.1"/>
    <property type="molecule type" value="Genomic_DNA"/>
</dbReference>
<keyword evidence="1" id="KW-1133">Transmembrane helix</keyword>
<keyword evidence="3" id="KW-1185">Reference proteome</keyword>
<dbReference type="Proteomes" id="UP000549616">
    <property type="component" value="Unassembled WGS sequence"/>
</dbReference>
<protein>
    <submittedName>
        <fullName evidence="2">Uncharacterized protein</fullName>
    </submittedName>
</protein>
<dbReference type="AlphaFoldDB" id="A0A853BCR3"/>
<evidence type="ECO:0000313" key="2">
    <source>
        <dbReference type="EMBL" id="NYI93163.1"/>
    </source>
</evidence>
<reference evidence="2 3" key="1">
    <citation type="submission" date="2020-07" db="EMBL/GenBank/DDBJ databases">
        <title>Sequencing the genomes of 1000 actinobacteria strains.</title>
        <authorList>
            <person name="Klenk H.-P."/>
        </authorList>
    </citation>
    <scope>NUCLEOTIDE SEQUENCE [LARGE SCALE GENOMIC DNA]</scope>
    <source>
        <strain evidence="2 3">DSM 104006</strain>
    </source>
</reference>
<keyword evidence="1" id="KW-0472">Membrane</keyword>
<comment type="caution">
    <text evidence="2">The sequence shown here is derived from an EMBL/GenBank/DDBJ whole genome shotgun (WGS) entry which is preliminary data.</text>
</comment>
<keyword evidence="1" id="KW-0812">Transmembrane</keyword>
<name>A0A853BCR3_9PSEU</name>
<evidence type="ECO:0000313" key="3">
    <source>
        <dbReference type="Proteomes" id="UP000549616"/>
    </source>
</evidence>
<evidence type="ECO:0000256" key="1">
    <source>
        <dbReference type="SAM" id="Phobius"/>
    </source>
</evidence>
<sequence length="36" mass="3838">MGAFLVDLGLTVLLVLATVISVAVLLTCRPPRNPHH</sequence>
<accession>A0A853BCR3</accession>